<name>A0ACA9PKK8_9GLOM</name>
<evidence type="ECO:0000313" key="2">
    <source>
        <dbReference type="Proteomes" id="UP000789920"/>
    </source>
</evidence>
<evidence type="ECO:0000313" key="1">
    <source>
        <dbReference type="EMBL" id="CAG8705610.1"/>
    </source>
</evidence>
<protein>
    <submittedName>
        <fullName evidence="1">12529_t:CDS:1</fullName>
    </submittedName>
</protein>
<comment type="caution">
    <text evidence="1">The sequence shown here is derived from an EMBL/GenBank/DDBJ whole genome shotgun (WGS) entry which is preliminary data.</text>
</comment>
<gene>
    <name evidence="1" type="ORF">RPERSI_LOCUS10225</name>
</gene>
<organism evidence="1 2">
    <name type="scientific">Racocetra persica</name>
    <dbReference type="NCBI Taxonomy" id="160502"/>
    <lineage>
        <taxon>Eukaryota</taxon>
        <taxon>Fungi</taxon>
        <taxon>Fungi incertae sedis</taxon>
        <taxon>Mucoromycota</taxon>
        <taxon>Glomeromycotina</taxon>
        <taxon>Glomeromycetes</taxon>
        <taxon>Diversisporales</taxon>
        <taxon>Gigasporaceae</taxon>
        <taxon>Racocetra</taxon>
    </lineage>
</organism>
<accession>A0ACA9PKK8</accession>
<feature type="non-terminal residue" evidence="1">
    <location>
        <position position="45"/>
    </location>
</feature>
<dbReference type="Proteomes" id="UP000789920">
    <property type="component" value="Unassembled WGS sequence"/>
</dbReference>
<feature type="non-terminal residue" evidence="1">
    <location>
        <position position="1"/>
    </location>
</feature>
<dbReference type="EMBL" id="CAJVQC010020074">
    <property type="protein sequence ID" value="CAG8705610.1"/>
    <property type="molecule type" value="Genomic_DNA"/>
</dbReference>
<reference evidence="1" key="1">
    <citation type="submission" date="2021-06" db="EMBL/GenBank/DDBJ databases">
        <authorList>
            <person name="Kallberg Y."/>
            <person name="Tangrot J."/>
            <person name="Rosling A."/>
        </authorList>
    </citation>
    <scope>NUCLEOTIDE SEQUENCE</scope>
    <source>
        <strain evidence="1">MA461A</strain>
    </source>
</reference>
<sequence length="45" mass="5619">KPDKHYAINKRTRNPKDEYRYNQILIIHKTKLDEQYYKLDKESSH</sequence>
<keyword evidence="2" id="KW-1185">Reference proteome</keyword>
<proteinExistence type="predicted"/>